<name>A0ABY9E651_9SPIR</name>
<dbReference type="NCBIfam" id="TIGR00046">
    <property type="entry name" value="RsmE family RNA methyltransferase"/>
    <property type="match status" value="1"/>
</dbReference>
<evidence type="ECO:0000256" key="9">
    <source>
        <dbReference type="ARBA" id="ARBA00047944"/>
    </source>
</evidence>
<evidence type="ECO:0000256" key="10">
    <source>
        <dbReference type="PIRNR" id="PIRNR015601"/>
    </source>
</evidence>
<evidence type="ECO:0000256" key="1">
    <source>
        <dbReference type="ARBA" id="ARBA00004496"/>
    </source>
</evidence>
<sequence length="274" mass="30388">MNIVLFEQEEVVHGCAVLSFRDSRFCHIRRVLKLSAGACFKAGIINGVKGSARISLATEKYLVAVFEKLEYEDCALFPLHLVIGFPRPIQLRRILRDVSSLGISSIHLVGTELGERSYLDSGLAHMEKMHTYLIRGLEQAGGTKLPLITVSESVRTFCSQHTHILGDSTHQKLILDTKNTLTDLGSAALRGDVLWIAIGSERGWTESERLLFSAMGFRAVDMGRRTLRTETAACAACAVVLANAHAWKRKIPRPGKRSSPISRKNPQIRITLKK</sequence>
<feature type="domain" description="Ribosomal RNA small subunit methyltransferase E methyltransferase" evidence="11">
    <location>
        <begin position="78"/>
        <end position="240"/>
    </location>
</feature>
<dbReference type="Proteomes" id="UP001321460">
    <property type="component" value="Chromosome"/>
</dbReference>
<dbReference type="InterPro" id="IPR029026">
    <property type="entry name" value="tRNA_m1G_MTases_N"/>
</dbReference>
<comment type="subcellular location">
    <subcellularLocation>
        <location evidence="1 10">Cytoplasm</location>
    </subcellularLocation>
</comment>
<comment type="similarity">
    <text evidence="2 10">Belongs to the RNA methyltransferase RsmE family.</text>
</comment>
<organism evidence="12 13">
    <name type="scientific">Treponema paraluiscuniculi</name>
    <dbReference type="NCBI Taxonomy" id="53435"/>
    <lineage>
        <taxon>Bacteria</taxon>
        <taxon>Pseudomonadati</taxon>
        <taxon>Spirochaetota</taxon>
        <taxon>Spirochaetia</taxon>
        <taxon>Spirochaetales</taxon>
        <taxon>Treponemataceae</taxon>
        <taxon>Treponema</taxon>
    </lineage>
</organism>
<dbReference type="InterPro" id="IPR006700">
    <property type="entry name" value="RsmE"/>
</dbReference>
<dbReference type="SUPFAM" id="SSF75217">
    <property type="entry name" value="alpha/beta knot"/>
    <property type="match status" value="1"/>
</dbReference>
<dbReference type="Pfam" id="PF04452">
    <property type="entry name" value="Methyltrans_RNA"/>
    <property type="match status" value="1"/>
</dbReference>
<dbReference type="InterPro" id="IPR046886">
    <property type="entry name" value="RsmE_MTase_dom"/>
</dbReference>
<evidence type="ECO:0000313" key="12">
    <source>
        <dbReference type="EMBL" id="WKC71918.1"/>
    </source>
</evidence>
<protein>
    <recommendedName>
        <fullName evidence="10">Ribosomal RNA small subunit methyltransferase E</fullName>
        <ecNumber evidence="10">2.1.1.193</ecNumber>
    </recommendedName>
</protein>
<evidence type="ECO:0000256" key="3">
    <source>
        <dbReference type="ARBA" id="ARBA00022490"/>
    </source>
</evidence>
<dbReference type="PANTHER" id="PTHR30027:SF3">
    <property type="entry name" value="16S RRNA (URACIL(1498)-N(3))-METHYLTRANSFERASE"/>
    <property type="match status" value="1"/>
</dbReference>
<keyword evidence="13" id="KW-1185">Reference proteome</keyword>
<evidence type="ECO:0000256" key="4">
    <source>
        <dbReference type="ARBA" id="ARBA00022552"/>
    </source>
</evidence>
<dbReference type="PANTHER" id="PTHR30027">
    <property type="entry name" value="RIBOSOMAL RNA SMALL SUBUNIT METHYLTRANSFERASE E"/>
    <property type="match status" value="1"/>
</dbReference>
<proteinExistence type="inferred from homology"/>
<gene>
    <name evidence="12" type="ORF">TPLL2_0032</name>
</gene>
<dbReference type="PIRSF" id="PIRSF015601">
    <property type="entry name" value="MTase_slr0722"/>
    <property type="match status" value="1"/>
</dbReference>
<dbReference type="RefSeq" id="WP_013944748.1">
    <property type="nucleotide sequence ID" value="NZ_CP097901.1"/>
</dbReference>
<dbReference type="EC" id="2.1.1.193" evidence="10"/>
<dbReference type="Gene3D" id="3.40.1280.10">
    <property type="match status" value="1"/>
</dbReference>
<keyword evidence="6 10" id="KW-0808">Transferase</keyword>
<evidence type="ECO:0000256" key="2">
    <source>
        <dbReference type="ARBA" id="ARBA00005528"/>
    </source>
</evidence>
<evidence type="ECO:0000259" key="11">
    <source>
        <dbReference type="Pfam" id="PF04452"/>
    </source>
</evidence>
<keyword evidence="5 10" id="KW-0489">Methyltransferase</keyword>
<keyword evidence="3 10" id="KW-0963">Cytoplasm</keyword>
<reference evidence="12 13" key="1">
    <citation type="submission" date="2022-05" db="EMBL/GenBank/DDBJ databases">
        <title>Treponema leporis L2 test.</title>
        <authorList>
            <person name="Cejkova D."/>
        </authorList>
    </citation>
    <scope>NUCLEOTIDE SEQUENCE [LARGE SCALE GENOMIC DNA]</scope>
    <source>
        <strain evidence="12 13">L2</strain>
    </source>
</reference>
<evidence type="ECO:0000256" key="5">
    <source>
        <dbReference type="ARBA" id="ARBA00022603"/>
    </source>
</evidence>
<dbReference type="CDD" id="cd18084">
    <property type="entry name" value="RsmE-like"/>
    <property type="match status" value="1"/>
</dbReference>
<evidence type="ECO:0000313" key="13">
    <source>
        <dbReference type="Proteomes" id="UP001321460"/>
    </source>
</evidence>
<evidence type="ECO:0000256" key="7">
    <source>
        <dbReference type="ARBA" id="ARBA00022691"/>
    </source>
</evidence>
<keyword evidence="4 10" id="KW-0698">rRNA processing</keyword>
<dbReference type="EMBL" id="CP097901">
    <property type="protein sequence ID" value="WKC71918.1"/>
    <property type="molecule type" value="Genomic_DNA"/>
</dbReference>
<dbReference type="InterPro" id="IPR029028">
    <property type="entry name" value="Alpha/beta_knot_MTases"/>
</dbReference>
<evidence type="ECO:0000256" key="6">
    <source>
        <dbReference type="ARBA" id="ARBA00022679"/>
    </source>
</evidence>
<comment type="catalytic activity">
    <reaction evidence="9 10">
        <text>uridine(1498) in 16S rRNA + S-adenosyl-L-methionine = N(3)-methyluridine(1498) in 16S rRNA + S-adenosyl-L-homocysteine + H(+)</text>
        <dbReference type="Rhea" id="RHEA:42920"/>
        <dbReference type="Rhea" id="RHEA-COMP:10283"/>
        <dbReference type="Rhea" id="RHEA-COMP:10284"/>
        <dbReference type="ChEBI" id="CHEBI:15378"/>
        <dbReference type="ChEBI" id="CHEBI:57856"/>
        <dbReference type="ChEBI" id="CHEBI:59789"/>
        <dbReference type="ChEBI" id="CHEBI:65315"/>
        <dbReference type="ChEBI" id="CHEBI:74502"/>
        <dbReference type="EC" id="2.1.1.193"/>
    </reaction>
</comment>
<comment type="function">
    <text evidence="8 10">Specifically methylates the N3 position of the uracil ring of uridine 1498 (m3U1498) in 16S rRNA. Acts on the fully assembled 30S ribosomal subunit.</text>
</comment>
<dbReference type="NCBIfam" id="NF008699">
    <property type="entry name" value="PRK11713.5-2"/>
    <property type="match status" value="1"/>
</dbReference>
<accession>A0ABY9E651</accession>
<evidence type="ECO:0000256" key="8">
    <source>
        <dbReference type="ARBA" id="ARBA00025699"/>
    </source>
</evidence>
<keyword evidence="7 10" id="KW-0949">S-adenosyl-L-methionine</keyword>